<reference evidence="7" key="1">
    <citation type="submission" date="2024-02" db="EMBL/GenBank/DDBJ databases">
        <authorList>
            <consortium name="Clinical and Environmental Microbiology Branch: Whole genome sequencing antimicrobial resistance pathogens in the healthcare setting"/>
        </authorList>
    </citation>
    <scope>NUCLEOTIDE SEQUENCE</scope>
    <source>
        <strain evidence="7">2020GO-00142</strain>
    </source>
</reference>
<dbReference type="GO" id="GO:0046872">
    <property type="term" value="F:metal ion binding"/>
    <property type="evidence" value="ECO:0007669"/>
    <property type="project" value="UniProtKB-KW"/>
</dbReference>
<dbReference type="SUPFAM" id="SSF102114">
    <property type="entry name" value="Radical SAM enzymes"/>
    <property type="match status" value="1"/>
</dbReference>
<keyword evidence="2" id="KW-0004">4Fe-4S</keyword>
<dbReference type="GO" id="GO:0004748">
    <property type="term" value="F:ribonucleoside-diphosphate reductase activity, thioredoxin disulfide as acceptor"/>
    <property type="evidence" value="ECO:0007669"/>
    <property type="project" value="TreeGrafter"/>
</dbReference>
<dbReference type="SFLD" id="SFLDF00299">
    <property type="entry name" value="anaerobic_ribonucleoside-triph"/>
    <property type="match status" value="1"/>
</dbReference>
<dbReference type="InterPro" id="IPR007197">
    <property type="entry name" value="rSAM"/>
</dbReference>
<dbReference type="GO" id="GO:0043365">
    <property type="term" value="F:[formate-C-acetyltransferase]-activating enzyme activity"/>
    <property type="evidence" value="ECO:0007669"/>
    <property type="project" value="InterPro"/>
</dbReference>
<comment type="cofactor">
    <cofactor evidence="1">
        <name>[4Fe-4S] cluster</name>
        <dbReference type="ChEBI" id="CHEBI:49883"/>
    </cofactor>
</comment>
<dbReference type="SFLD" id="SFLDG01063">
    <property type="entry name" value="activating_enzymes__group_1"/>
    <property type="match status" value="1"/>
</dbReference>
<dbReference type="CDD" id="cd01335">
    <property type="entry name" value="Radical_SAM"/>
    <property type="match status" value="1"/>
</dbReference>
<gene>
    <name evidence="7" type="ORF">JRA39_001580</name>
</gene>
<dbReference type="SFLD" id="SFLDS00029">
    <property type="entry name" value="Radical_SAM"/>
    <property type="match status" value="1"/>
</dbReference>
<dbReference type="EMBL" id="AAZDVE040000009">
    <property type="protein sequence ID" value="EMP9432543.1"/>
    <property type="molecule type" value="Genomic_DNA"/>
</dbReference>
<proteinExistence type="predicted"/>
<evidence type="ECO:0000256" key="4">
    <source>
        <dbReference type="ARBA" id="ARBA00022723"/>
    </source>
</evidence>
<dbReference type="AlphaFoldDB" id="A0AAI9HZE3"/>
<evidence type="ECO:0000256" key="6">
    <source>
        <dbReference type="ARBA" id="ARBA00023014"/>
    </source>
</evidence>
<dbReference type="InterPro" id="IPR058240">
    <property type="entry name" value="rSAM_sf"/>
</dbReference>
<keyword evidence="3" id="KW-0949">S-adenosyl-L-methionine</keyword>
<evidence type="ECO:0000256" key="1">
    <source>
        <dbReference type="ARBA" id="ARBA00001966"/>
    </source>
</evidence>
<keyword evidence="6" id="KW-0411">Iron-sulfur</keyword>
<dbReference type="InterPro" id="IPR013785">
    <property type="entry name" value="Aldolase_TIM"/>
</dbReference>
<dbReference type="PANTHER" id="PTHR30352">
    <property type="entry name" value="PYRUVATE FORMATE-LYASE-ACTIVATING ENZYME"/>
    <property type="match status" value="1"/>
</dbReference>
<dbReference type="Gene3D" id="3.20.20.70">
    <property type="entry name" value="Aldolase class I"/>
    <property type="match status" value="1"/>
</dbReference>
<evidence type="ECO:0000256" key="2">
    <source>
        <dbReference type="ARBA" id="ARBA00022485"/>
    </source>
</evidence>
<keyword evidence="5" id="KW-0408">Iron</keyword>
<dbReference type="InterPro" id="IPR034457">
    <property type="entry name" value="Organic_radical-activating"/>
</dbReference>
<evidence type="ECO:0000256" key="3">
    <source>
        <dbReference type="ARBA" id="ARBA00022691"/>
    </source>
</evidence>
<dbReference type="RefSeq" id="WP_154623434.1">
    <property type="nucleotide sequence ID" value="NZ_CP119540.1"/>
</dbReference>
<dbReference type="Pfam" id="PF13353">
    <property type="entry name" value="Fer4_12"/>
    <property type="match status" value="1"/>
</dbReference>
<dbReference type="PANTHER" id="PTHR30352:SF2">
    <property type="entry name" value="ANAEROBIC RIBONUCLEOSIDE-TRIPHOSPHATE REDUCTASE-ACTIVATING PROTEIN"/>
    <property type="match status" value="1"/>
</dbReference>
<dbReference type="GO" id="GO:0051539">
    <property type="term" value="F:4 iron, 4 sulfur cluster binding"/>
    <property type="evidence" value="ECO:0007669"/>
    <property type="project" value="UniProtKB-KW"/>
</dbReference>
<dbReference type="SFLD" id="SFLDG01066">
    <property type="entry name" value="organic_radical-activating_enz"/>
    <property type="match status" value="1"/>
</dbReference>
<keyword evidence="4" id="KW-0479">Metal-binding</keyword>
<protein>
    <submittedName>
        <fullName evidence="7">Radical SAM protein</fullName>
    </submittedName>
</protein>
<evidence type="ECO:0000313" key="7">
    <source>
        <dbReference type="EMBL" id="EMP9432543.1"/>
    </source>
</evidence>
<organism evidence="7">
    <name type="scientific">Providencia stuartii</name>
    <dbReference type="NCBI Taxonomy" id="588"/>
    <lineage>
        <taxon>Bacteria</taxon>
        <taxon>Pseudomonadati</taxon>
        <taxon>Pseudomonadota</taxon>
        <taxon>Gammaproteobacteria</taxon>
        <taxon>Enterobacterales</taxon>
        <taxon>Morganellaceae</taxon>
        <taxon>Providencia</taxon>
    </lineage>
</organism>
<evidence type="ECO:0000256" key="5">
    <source>
        <dbReference type="ARBA" id="ARBA00023004"/>
    </source>
</evidence>
<dbReference type="InterPro" id="IPR012837">
    <property type="entry name" value="NrdG"/>
</dbReference>
<accession>A0AAI9HZE3</accession>
<comment type="caution">
    <text evidence="7">The sequence shown here is derived from an EMBL/GenBank/DDBJ whole genome shotgun (WGS) entry which is preliminary data.</text>
</comment>
<sequence>MKISLSRLHFPVTTLGPGQRIGLWVQGCSLHCKGCLSPDTWHQRDNAIEISELIAQLSQWFPFADGITISGGEPFEQPKALQQLLKALRQHFQGDIFVYSGYEWEQIKQQVLEMDGLIDALMSGPYLENAPQTQALRGSDNQQLHRLTPLGDARFAQYDRALTENDKILDLALDQTGRIFLTGIPQRHDMLRLRTLLEQQEQPLKQLKK</sequence>
<name>A0AAI9HZE3_PROST</name>